<dbReference type="PANTHER" id="PTHR30026">
    <property type="entry name" value="OUTER MEMBRANE PROTEIN TOLC"/>
    <property type="match status" value="1"/>
</dbReference>
<keyword evidence="9" id="KW-0732">Signal</keyword>
<dbReference type="InterPro" id="IPR051906">
    <property type="entry name" value="TolC-like"/>
</dbReference>
<accession>A0A5C6EHN6</accession>
<comment type="subcellular location">
    <subcellularLocation>
        <location evidence="1">Cell outer membrane</location>
    </subcellularLocation>
</comment>
<evidence type="ECO:0000256" key="7">
    <source>
        <dbReference type="ARBA" id="ARBA00023237"/>
    </source>
</evidence>
<evidence type="ECO:0000256" key="1">
    <source>
        <dbReference type="ARBA" id="ARBA00004442"/>
    </source>
</evidence>
<evidence type="ECO:0000256" key="2">
    <source>
        <dbReference type="ARBA" id="ARBA00007613"/>
    </source>
</evidence>
<protein>
    <submittedName>
        <fullName evidence="10">Outer membrane efflux protein</fullName>
    </submittedName>
</protein>
<evidence type="ECO:0000256" key="6">
    <source>
        <dbReference type="ARBA" id="ARBA00023136"/>
    </source>
</evidence>
<organism evidence="10 11">
    <name type="scientific">Rubripirellula tenax</name>
    <dbReference type="NCBI Taxonomy" id="2528015"/>
    <lineage>
        <taxon>Bacteria</taxon>
        <taxon>Pseudomonadati</taxon>
        <taxon>Planctomycetota</taxon>
        <taxon>Planctomycetia</taxon>
        <taxon>Pirellulales</taxon>
        <taxon>Pirellulaceae</taxon>
        <taxon>Rubripirellula</taxon>
    </lineage>
</organism>
<feature type="chain" id="PRO_5022678808" evidence="9">
    <location>
        <begin position="31"/>
        <end position="725"/>
    </location>
</feature>
<keyword evidence="5" id="KW-0812">Transmembrane</keyword>
<dbReference type="PANTHER" id="PTHR30026:SF23">
    <property type="entry name" value="TO APRF-PUTATIVE OUTER MEMBRANE EFFLUX PROTEIN OR SECRETED ALKALINE PHOSPHATASE-RELATED"/>
    <property type="match status" value="1"/>
</dbReference>
<dbReference type="GO" id="GO:0009279">
    <property type="term" value="C:cell outer membrane"/>
    <property type="evidence" value="ECO:0007669"/>
    <property type="project" value="UniProtKB-SubCell"/>
</dbReference>
<feature type="region of interest" description="Disordered" evidence="8">
    <location>
        <begin position="156"/>
        <end position="224"/>
    </location>
</feature>
<feature type="region of interest" description="Disordered" evidence="8">
    <location>
        <begin position="72"/>
        <end position="92"/>
    </location>
</feature>
<dbReference type="AlphaFoldDB" id="A0A5C6EHN6"/>
<keyword evidence="7" id="KW-0998">Cell outer membrane</keyword>
<keyword evidence="3" id="KW-0813">Transport</keyword>
<comment type="similarity">
    <text evidence="2">Belongs to the outer membrane factor (OMF) (TC 1.B.17) family.</text>
</comment>
<dbReference type="EMBL" id="SJPW01000007">
    <property type="protein sequence ID" value="TWU47557.1"/>
    <property type="molecule type" value="Genomic_DNA"/>
</dbReference>
<dbReference type="Gene3D" id="1.20.1600.10">
    <property type="entry name" value="Outer membrane efflux proteins (OEP)"/>
    <property type="match status" value="1"/>
</dbReference>
<feature type="signal peptide" evidence="9">
    <location>
        <begin position="1"/>
        <end position="30"/>
    </location>
</feature>
<keyword evidence="6" id="KW-0472">Membrane</keyword>
<comment type="caution">
    <text evidence="10">The sequence shown here is derived from an EMBL/GenBank/DDBJ whole genome shotgun (WGS) entry which is preliminary data.</text>
</comment>
<dbReference type="GO" id="GO:0015288">
    <property type="term" value="F:porin activity"/>
    <property type="evidence" value="ECO:0007669"/>
    <property type="project" value="TreeGrafter"/>
</dbReference>
<keyword evidence="4" id="KW-1134">Transmembrane beta strand</keyword>
<name>A0A5C6EHN6_9BACT</name>
<feature type="compositionally biased region" description="Basic and acidic residues" evidence="8">
    <location>
        <begin position="196"/>
        <end position="212"/>
    </location>
</feature>
<keyword evidence="11" id="KW-1185">Reference proteome</keyword>
<evidence type="ECO:0000256" key="9">
    <source>
        <dbReference type="SAM" id="SignalP"/>
    </source>
</evidence>
<proteinExistence type="inferred from homology"/>
<evidence type="ECO:0000256" key="4">
    <source>
        <dbReference type="ARBA" id="ARBA00022452"/>
    </source>
</evidence>
<evidence type="ECO:0000313" key="10">
    <source>
        <dbReference type="EMBL" id="TWU47557.1"/>
    </source>
</evidence>
<dbReference type="GO" id="GO:0015562">
    <property type="term" value="F:efflux transmembrane transporter activity"/>
    <property type="evidence" value="ECO:0007669"/>
    <property type="project" value="InterPro"/>
</dbReference>
<gene>
    <name evidence="10" type="ORF">Poly51_53570</name>
</gene>
<evidence type="ECO:0000256" key="8">
    <source>
        <dbReference type="SAM" id="MobiDB-lite"/>
    </source>
</evidence>
<dbReference type="Proteomes" id="UP000318288">
    <property type="component" value="Unassembled WGS sequence"/>
</dbReference>
<dbReference type="GO" id="GO:1990281">
    <property type="term" value="C:efflux pump complex"/>
    <property type="evidence" value="ECO:0007669"/>
    <property type="project" value="TreeGrafter"/>
</dbReference>
<dbReference type="InterPro" id="IPR003423">
    <property type="entry name" value="OMP_efflux"/>
</dbReference>
<dbReference type="Pfam" id="PF02321">
    <property type="entry name" value="OEP"/>
    <property type="match status" value="1"/>
</dbReference>
<feature type="compositionally biased region" description="Polar residues" evidence="8">
    <location>
        <begin position="75"/>
        <end position="89"/>
    </location>
</feature>
<sequence precursor="true">MDIETHCSLIKRTALITVLFAGTGALTPTAAQSTAAQSTVAQSTAAQSTAAQSTAAQSTAAQSTAAQSTVAQSVDSLSPQSPAPVSTSFRVARPRRLAGDEHLAEASQLTESYRAFVKAVESPNGVHQIPGAIDVDESVSNAQVVLNAFVFTLEDEREEEAGPSLSAPSGPNPTPSPLNPLDGANEQTTPMVSDRLSPDVGRDEIELGRPDGQRLPAPAPDADPEWELSLDDSIRLGLANNKEISVITPLPSVAAAKVSVERGDFDPVFGISTFGGETDRQVRSRIATFGAPVDFQETDFFRPLSGRNQTYLRQQLPTGGKYEIGMGTNYLRYVPDAAQLLVPSGWETALNLEYTQPLFRGRGRSAAQRELRIASARQRQSEHEFRIRLRNIVRDIDVGYWELAGTTRQSRAAEAYVRLAAEYSRQEAERAELGQSARTEILQVASVLNEFRVARESTLRDRRVAEMKLRTELGLAQMVYPGTDEPMGFDSEVYWDIHATGQNIEPVLSTPIAADIAKAMTRPELAVANARIEEARANLAAAKNKLLPDVNAHAMYSKLGLEKGLDDSVATIFDDDYHTWGAGVSYERRLRQRSENGEVRQYSFQIAHEQARQNELSHDFVGKLRELRAAINGWERVLKVAAEYVQVLTEQQIALGELYKDGRVSLFQRLENLRALQAAELDMHDKWIELAKAVAHYRYERGDDPSMYGVQIDSCGRYSASGFGG</sequence>
<dbReference type="SUPFAM" id="SSF56954">
    <property type="entry name" value="Outer membrane efflux proteins (OEP)"/>
    <property type="match status" value="1"/>
</dbReference>
<evidence type="ECO:0000256" key="5">
    <source>
        <dbReference type="ARBA" id="ARBA00022692"/>
    </source>
</evidence>
<reference evidence="10 11" key="1">
    <citation type="submission" date="2019-02" db="EMBL/GenBank/DDBJ databases">
        <title>Deep-cultivation of Planctomycetes and their phenomic and genomic characterization uncovers novel biology.</title>
        <authorList>
            <person name="Wiegand S."/>
            <person name="Jogler M."/>
            <person name="Boedeker C."/>
            <person name="Pinto D."/>
            <person name="Vollmers J."/>
            <person name="Rivas-Marin E."/>
            <person name="Kohn T."/>
            <person name="Peeters S.H."/>
            <person name="Heuer A."/>
            <person name="Rast P."/>
            <person name="Oberbeckmann S."/>
            <person name="Bunk B."/>
            <person name="Jeske O."/>
            <person name="Meyerdierks A."/>
            <person name="Storesund J.E."/>
            <person name="Kallscheuer N."/>
            <person name="Luecker S."/>
            <person name="Lage O.M."/>
            <person name="Pohl T."/>
            <person name="Merkel B.J."/>
            <person name="Hornburger P."/>
            <person name="Mueller R.-W."/>
            <person name="Bruemmer F."/>
            <person name="Labrenz M."/>
            <person name="Spormann A.M."/>
            <person name="Op Den Camp H."/>
            <person name="Overmann J."/>
            <person name="Amann R."/>
            <person name="Jetten M.S.M."/>
            <person name="Mascher T."/>
            <person name="Medema M.H."/>
            <person name="Devos D.P."/>
            <person name="Kaster A.-K."/>
            <person name="Ovreas L."/>
            <person name="Rohde M."/>
            <person name="Galperin M.Y."/>
            <person name="Jogler C."/>
        </authorList>
    </citation>
    <scope>NUCLEOTIDE SEQUENCE [LARGE SCALE GENOMIC DNA]</scope>
    <source>
        <strain evidence="10 11">Poly51</strain>
    </source>
</reference>
<evidence type="ECO:0000313" key="11">
    <source>
        <dbReference type="Proteomes" id="UP000318288"/>
    </source>
</evidence>
<evidence type="ECO:0000256" key="3">
    <source>
        <dbReference type="ARBA" id="ARBA00022448"/>
    </source>
</evidence>